<dbReference type="InterPro" id="IPR001296">
    <property type="entry name" value="Glyco_trans_1"/>
</dbReference>
<evidence type="ECO:0000313" key="4">
    <source>
        <dbReference type="Proteomes" id="UP000064893"/>
    </source>
</evidence>
<organism evidence="3 4">
    <name type="scientific">Salinivirga cyanobacteriivorans</name>
    <dbReference type="NCBI Taxonomy" id="1307839"/>
    <lineage>
        <taxon>Bacteria</taxon>
        <taxon>Pseudomonadati</taxon>
        <taxon>Bacteroidota</taxon>
        <taxon>Bacteroidia</taxon>
        <taxon>Bacteroidales</taxon>
        <taxon>Salinivirgaceae</taxon>
        <taxon>Salinivirga</taxon>
    </lineage>
</organism>
<dbReference type="InterPro" id="IPR028098">
    <property type="entry name" value="Glyco_trans_4-like_N"/>
</dbReference>
<dbReference type="AlphaFoldDB" id="A0A0S2I0E5"/>
<dbReference type="Gene3D" id="3.40.50.2000">
    <property type="entry name" value="Glycogen Phosphorylase B"/>
    <property type="match status" value="2"/>
</dbReference>
<sequence>MTDPLGQSQVLPYLGGLSKKGHKITLLSFEKPNRYAAQSKHIKAICDDFNIEWAPQSYTSTPPVLSSLKDFHKMKKLALKLHREKAFDVAHARGYLPAMAGQVLQSKYGVKLLFDMRGFWPDERAEGGIWNKKNPVFNLVYTYFKNKERSLFQTADAVVSLTQAGKNIIQQWPFLNLKADEVAVIPCCADFDHFSPENIDESKKASFREALALKYDFVLSYLGSIGSWYMLSEMLDFFKVLLEFKPKAKMLFITPDEAEKIKSEAAHKNIDNQQIVCHGVARHDVPALLSLSDLSLFFIKPVFSKQASSPTKLAEILGMGIPAIANAGVGDVDLIYKQHFPDLLVHDFTESAYRQTLNTYFNGPAINQDQLVKVARQYFSLTDGIEKYHEIYSEL</sequence>
<dbReference type="EMBL" id="CP013118">
    <property type="protein sequence ID" value="ALO15468.1"/>
    <property type="molecule type" value="Genomic_DNA"/>
</dbReference>
<dbReference type="SUPFAM" id="SSF53756">
    <property type="entry name" value="UDP-Glycosyltransferase/glycogen phosphorylase"/>
    <property type="match status" value="1"/>
</dbReference>
<protein>
    <submittedName>
        <fullName evidence="3">PEP-CTERM/exosortase A-associated glycosyltransferase, family</fullName>
    </submittedName>
</protein>
<feature type="domain" description="Glycosyltransferase subfamily 4-like N-terminal" evidence="2">
    <location>
        <begin position="16"/>
        <end position="192"/>
    </location>
</feature>
<evidence type="ECO:0000259" key="2">
    <source>
        <dbReference type="Pfam" id="PF13439"/>
    </source>
</evidence>
<dbReference type="Proteomes" id="UP000064893">
    <property type="component" value="Chromosome"/>
</dbReference>
<dbReference type="Pfam" id="PF00534">
    <property type="entry name" value="Glycos_transf_1"/>
    <property type="match status" value="1"/>
</dbReference>
<keyword evidence="3" id="KW-0808">Transferase</keyword>
<evidence type="ECO:0000313" key="3">
    <source>
        <dbReference type="EMBL" id="ALO15468.1"/>
    </source>
</evidence>
<dbReference type="STRING" id="1307839.L21SP5_01827"/>
<keyword evidence="4" id="KW-1185">Reference proteome</keyword>
<evidence type="ECO:0000259" key="1">
    <source>
        <dbReference type="Pfam" id="PF00534"/>
    </source>
</evidence>
<reference evidence="3 4" key="1">
    <citation type="submission" date="2015-11" db="EMBL/GenBank/DDBJ databases">
        <title>Description and complete genome sequence of a novel strain predominating in hypersaline microbial mats and representing a new family of the Bacteriodetes phylum.</title>
        <authorList>
            <person name="Spring S."/>
            <person name="Bunk B."/>
            <person name="Sproer C."/>
            <person name="Klenk H.-P."/>
        </authorList>
    </citation>
    <scope>NUCLEOTIDE SEQUENCE [LARGE SCALE GENOMIC DNA]</scope>
    <source>
        <strain evidence="3 4">L21-Spi-D4</strain>
    </source>
</reference>
<dbReference type="KEGG" id="blq:L21SP5_01827"/>
<proteinExistence type="predicted"/>
<dbReference type="Pfam" id="PF13439">
    <property type="entry name" value="Glyco_transf_4"/>
    <property type="match status" value="1"/>
</dbReference>
<dbReference type="GO" id="GO:0016757">
    <property type="term" value="F:glycosyltransferase activity"/>
    <property type="evidence" value="ECO:0007669"/>
    <property type="project" value="InterPro"/>
</dbReference>
<accession>A0A0S2I0E5</accession>
<dbReference type="PANTHER" id="PTHR12526">
    <property type="entry name" value="GLYCOSYLTRANSFERASE"/>
    <property type="match status" value="1"/>
</dbReference>
<gene>
    <name evidence="3" type="ORF">L21SP5_01827</name>
</gene>
<feature type="domain" description="Glycosyl transferase family 1" evidence="1">
    <location>
        <begin position="213"/>
        <end position="375"/>
    </location>
</feature>
<name>A0A0S2I0E5_9BACT</name>